<dbReference type="InterPro" id="IPR015421">
    <property type="entry name" value="PyrdxlP-dep_Trfase_major"/>
</dbReference>
<feature type="region of interest" description="Disordered" evidence="2">
    <location>
        <begin position="248"/>
        <end position="270"/>
    </location>
</feature>
<name>A0AAW0YK40_9TREE</name>
<evidence type="ECO:0000259" key="4">
    <source>
        <dbReference type="Pfam" id="PF06094"/>
    </source>
</evidence>
<dbReference type="Pfam" id="PF00266">
    <property type="entry name" value="Aminotran_5"/>
    <property type="match status" value="2"/>
</dbReference>
<keyword evidence="6" id="KW-1185">Reference proteome</keyword>
<dbReference type="RefSeq" id="XP_066802145.1">
    <property type="nucleotide sequence ID" value="XM_066947731.1"/>
</dbReference>
<protein>
    <recommendedName>
        <fullName evidence="7">Aminotransferase class V domain-containing protein</fullName>
    </recommendedName>
</protein>
<dbReference type="CDD" id="cd06661">
    <property type="entry name" value="GGCT_like"/>
    <property type="match status" value="1"/>
</dbReference>
<comment type="caution">
    <text evidence="5">The sequence shown here is derived from an EMBL/GenBank/DDBJ whole genome shotgun (WGS) entry which is preliminary data.</text>
</comment>
<dbReference type="SUPFAM" id="SSF53383">
    <property type="entry name" value="PLP-dependent transferases"/>
    <property type="match status" value="1"/>
</dbReference>
<dbReference type="AlphaFoldDB" id="A0AAW0YK40"/>
<dbReference type="PANTHER" id="PTHR43092">
    <property type="entry name" value="L-CYSTEINE DESULFHYDRASE"/>
    <property type="match status" value="1"/>
</dbReference>
<dbReference type="InterPro" id="IPR015424">
    <property type="entry name" value="PyrdxlP-dep_Trfase"/>
</dbReference>
<dbReference type="Gene3D" id="3.40.640.10">
    <property type="entry name" value="Type I PLP-dependent aspartate aminotransferase-like (Major domain)"/>
    <property type="match status" value="1"/>
</dbReference>
<dbReference type="Gene3D" id="3.10.490.10">
    <property type="entry name" value="Gamma-glutamyl cyclotransferase-like"/>
    <property type="match status" value="1"/>
</dbReference>
<dbReference type="SUPFAM" id="SSF110857">
    <property type="entry name" value="Gamma-glutamyl cyclotransferase-like"/>
    <property type="match status" value="1"/>
</dbReference>
<dbReference type="KEGG" id="kne:92181892"/>
<dbReference type="EMBL" id="JBCAWK010000008">
    <property type="protein sequence ID" value="KAK8850714.1"/>
    <property type="molecule type" value="Genomic_DNA"/>
</dbReference>
<feature type="domain" description="Aminotransferase class V" evidence="3">
    <location>
        <begin position="306"/>
        <end position="400"/>
    </location>
</feature>
<organism evidence="5 6">
    <name type="scientific">Kwoniella newhampshirensis</name>
    <dbReference type="NCBI Taxonomy" id="1651941"/>
    <lineage>
        <taxon>Eukaryota</taxon>
        <taxon>Fungi</taxon>
        <taxon>Dikarya</taxon>
        <taxon>Basidiomycota</taxon>
        <taxon>Agaricomycotina</taxon>
        <taxon>Tremellomycetes</taxon>
        <taxon>Tremellales</taxon>
        <taxon>Cryptococcaceae</taxon>
        <taxon>Kwoniella</taxon>
    </lineage>
</organism>
<evidence type="ECO:0000313" key="6">
    <source>
        <dbReference type="Proteomes" id="UP001388673"/>
    </source>
</evidence>
<reference evidence="5 6" key="1">
    <citation type="journal article" date="2024" name="bioRxiv">
        <title>Comparative genomics of Cryptococcus and Kwoniella reveals pathogenesis evolution and contrasting karyotype dynamics via intercentromeric recombination or chromosome fusion.</title>
        <authorList>
            <person name="Coelho M.A."/>
            <person name="David-Palma M."/>
            <person name="Shea T."/>
            <person name="Bowers K."/>
            <person name="McGinley-Smith S."/>
            <person name="Mohammad A.W."/>
            <person name="Gnirke A."/>
            <person name="Yurkov A.M."/>
            <person name="Nowrousian M."/>
            <person name="Sun S."/>
            <person name="Cuomo C.A."/>
            <person name="Heitman J."/>
        </authorList>
    </citation>
    <scope>NUCLEOTIDE SEQUENCE [LARGE SCALE GENOMIC DNA]</scope>
    <source>
        <strain evidence="5 6">CBS 13917</strain>
    </source>
</reference>
<dbReference type="Proteomes" id="UP001388673">
    <property type="component" value="Unassembled WGS sequence"/>
</dbReference>
<gene>
    <name evidence="5" type="ORF">IAR55_004634</name>
</gene>
<dbReference type="InterPro" id="IPR009288">
    <property type="entry name" value="AIG2-like_dom"/>
</dbReference>
<feature type="compositionally biased region" description="Polar residues" evidence="2">
    <location>
        <begin position="251"/>
        <end position="261"/>
    </location>
</feature>
<evidence type="ECO:0000313" key="5">
    <source>
        <dbReference type="EMBL" id="KAK8850714.1"/>
    </source>
</evidence>
<feature type="domain" description="Aminotransferase class V" evidence="3">
    <location>
        <begin position="451"/>
        <end position="685"/>
    </location>
</feature>
<dbReference type="PANTHER" id="PTHR43092:SF2">
    <property type="entry name" value="HERCYNYLCYSTEINE SULFOXIDE LYASE"/>
    <property type="match status" value="1"/>
</dbReference>
<dbReference type="GeneID" id="92181892"/>
<dbReference type="Gene3D" id="3.90.1150.10">
    <property type="entry name" value="Aspartate Aminotransferase, domain 1"/>
    <property type="match status" value="1"/>
</dbReference>
<feature type="domain" description="Gamma-glutamylcyclotransferase AIG2-like" evidence="4">
    <location>
        <begin position="18"/>
        <end position="120"/>
    </location>
</feature>
<evidence type="ECO:0000256" key="2">
    <source>
        <dbReference type="SAM" id="MobiDB-lite"/>
    </source>
</evidence>
<sequence length="731" mass="81875">MSTKSDTIVPSKEQRFDFFFYGTLCVPAVLTRVLGHKCEGLTFQDALLPNYTRHRVKGETYPAIVDKDTTNRLLSKSDVLTSEEVNTRGTLVRGLTYADVNALDLFEGTEYSRTCLPVQALTSPSTINRLPEALANPTSRVRLDNLEAEKAVKSAQGTDVGVITPGTAVAKFVDAVDNEQDSSVEGGVDVGMTNAWTYIWSDPIERLEPGIWRFEEFIEAKASLWNHLPSDWFSDVDRQRVLQEELAVAESRTQTSPSSASDADGDESTVEGKVVEGFPDFGHDMLKYWGFRDGYVNMNHGSYGSAPKPVTEYMHKMSEEIEGNPDFFMRRTWAGLLDKVREEAADLIGAQTEEVVVVPNTTHGINNILTNLDWADGDIIVNYSTTYGAVAQTLKYLADRHPNIRLETIDIHFPTSHASIVQATEDLFEKYNEVAIPNYTGQSKPNGKKPNERVRLVVVDAIASMPGVIYPWERIVGVCKKYGVISLVDAAHAIGQVEVDVKKADCDYWVANCHKWLLSHRGGAVMYVPTRNQHLIRTTFPTSAGYESSRYPTEGGRPWSWIPQYQWNGTIDWTPFFSITKAFEFRRSIGGEERIRKYNHSLAVEGGKRVAKLWGTQIMENPDGELTAAMVNVEMPHISVPDDLADAALQEIYIQDGLFQANCYAAPYRHNGKWWTRFSTQVWNDLSDFEYIAKALDKICLDVKAGKYKKQDLDGNELKVAAQGLPTTEDQ</sequence>
<accession>A0AAW0YK40</accession>
<evidence type="ECO:0000259" key="3">
    <source>
        <dbReference type="Pfam" id="PF00266"/>
    </source>
</evidence>
<proteinExistence type="predicted"/>
<keyword evidence="1" id="KW-0663">Pyridoxal phosphate</keyword>
<dbReference type="InterPro" id="IPR000192">
    <property type="entry name" value="Aminotrans_V_dom"/>
</dbReference>
<dbReference type="InterPro" id="IPR015422">
    <property type="entry name" value="PyrdxlP-dep_Trfase_small"/>
</dbReference>
<dbReference type="Pfam" id="PF06094">
    <property type="entry name" value="GGACT"/>
    <property type="match status" value="1"/>
</dbReference>
<evidence type="ECO:0000256" key="1">
    <source>
        <dbReference type="ARBA" id="ARBA00022898"/>
    </source>
</evidence>
<dbReference type="InterPro" id="IPR013024">
    <property type="entry name" value="GGCT-like"/>
</dbReference>
<dbReference type="InterPro" id="IPR036568">
    <property type="entry name" value="GGCT-like_sf"/>
</dbReference>
<evidence type="ECO:0008006" key="7">
    <source>
        <dbReference type="Google" id="ProtNLM"/>
    </source>
</evidence>